<sequence>MSTTGRKRQAEHHLGRIKVENTSEVDRGGETEPTMTSLATKTGFASSSSVQRLLSTPAAFLELLSSLSNVSKPVCKSCKPPDPQIVLIVGQNKRARNPPRDTPNKQWLSPHLALTYPS</sequence>
<feature type="region of interest" description="Disordered" evidence="1">
    <location>
        <begin position="1"/>
        <end position="35"/>
    </location>
</feature>
<reference evidence="3" key="1">
    <citation type="submission" date="2015-07" db="EMBL/GenBank/DDBJ databases">
        <authorList>
            <person name="Teixeira M.M."/>
            <person name="Souza R.C."/>
            <person name="Almeida L.G."/>
            <person name="Vicente V.A."/>
            <person name="de Hoog S."/>
            <person name="Bocca A.L."/>
            <person name="de Almeida S.R."/>
            <person name="Vasconcelos A.T."/>
            <person name="Felipe M.S."/>
        </authorList>
    </citation>
    <scope>NUCLEOTIDE SEQUENCE [LARGE SCALE GENOMIC DNA]</scope>
    <source>
        <strain evidence="3">KSF</strain>
    </source>
</reference>
<name>A0A1C1C9R6_9EURO</name>
<organism evidence="2 3">
    <name type="scientific">Cladophialophora carrionii</name>
    <dbReference type="NCBI Taxonomy" id="86049"/>
    <lineage>
        <taxon>Eukaryota</taxon>
        <taxon>Fungi</taxon>
        <taxon>Dikarya</taxon>
        <taxon>Ascomycota</taxon>
        <taxon>Pezizomycotina</taxon>
        <taxon>Eurotiomycetes</taxon>
        <taxon>Chaetothyriomycetidae</taxon>
        <taxon>Chaetothyriales</taxon>
        <taxon>Herpotrichiellaceae</taxon>
        <taxon>Cladophialophora</taxon>
    </lineage>
</organism>
<dbReference type="Proteomes" id="UP000094526">
    <property type="component" value="Unassembled WGS sequence"/>
</dbReference>
<feature type="compositionally biased region" description="Basic and acidic residues" evidence="1">
    <location>
        <begin position="11"/>
        <end position="30"/>
    </location>
</feature>
<gene>
    <name evidence="2" type="ORF">CLCR_11227</name>
</gene>
<evidence type="ECO:0000256" key="1">
    <source>
        <dbReference type="SAM" id="MobiDB-lite"/>
    </source>
</evidence>
<dbReference type="AlphaFoldDB" id="A0A1C1C9R6"/>
<feature type="compositionally biased region" description="Basic residues" evidence="1">
    <location>
        <begin position="1"/>
        <end position="10"/>
    </location>
</feature>
<comment type="caution">
    <text evidence="2">The sequence shown here is derived from an EMBL/GenBank/DDBJ whole genome shotgun (WGS) entry which is preliminary data.</text>
</comment>
<dbReference type="VEuPathDB" id="FungiDB:CLCR_11227"/>
<accession>A0A1C1C9R6</accession>
<evidence type="ECO:0000313" key="3">
    <source>
        <dbReference type="Proteomes" id="UP000094526"/>
    </source>
</evidence>
<proteinExistence type="predicted"/>
<feature type="region of interest" description="Disordered" evidence="1">
    <location>
        <begin position="91"/>
        <end position="118"/>
    </location>
</feature>
<evidence type="ECO:0000313" key="2">
    <source>
        <dbReference type="EMBL" id="OCT45274.1"/>
    </source>
</evidence>
<protein>
    <submittedName>
        <fullName evidence="2">Uncharacterized protein</fullName>
    </submittedName>
</protein>
<dbReference type="EMBL" id="LGRB01000020">
    <property type="protein sequence ID" value="OCT45274.1"/>
    <property type="molecule type" value="Genomic_DNA"/>
</dbReference>
<keyword evidence="3" id="KW-1185">Reference proteome</keyword>